<dbReference type="GO" id="GO:0030729">
    <property type="term" value="F:acetoacetate-CoA ligase activity"/>
    <property type="evidence" value="ECO:0007669"/>
    <property type="project" value="InterPro"/>
</dbReference>
<dbReference type="Pfam" id="PF00501">
    <property type="entry name" value="AMP-binding"/>
    <property type="match status" value="1"/>
</dbReference>
<sequence length="650" mass="71967">MTTPLWQPSPRRRQATRLARLMNEVAQESGIAMDEYADLHAWSLVNPEAFWRRVWALGVIGEPSERVLERPEAMPGARWFPEARLNMAANLLRRQDDTIALVACDERGRREPLSHAELYRRVARLTRTLGELGVTAGDRVAGLVPNSEHALIAMLASASLGAIWSSCSPDFGVQGVLDRFGQIAPRVLIAADGYYWNGKAIPLHDKLTELAGQLPGLERLIVFPFLDPQAAPELGAIPGAMAWSKALDNQASDPPFTLLPFDHPLYVLYSSGTTGQPKCILHGAGGTLLQHLKEHRLHCDLGEEDVLFYYTTCGWMMWNWLVSGLATGARLVLYDGSPFAPDRSSLWRLAEREGVTCFGTSARYLTACDKAGLRPGRDHDLSTLKSLLSTGSALPHEAFDYVYREIKTDLLLASISGGTDIVSCFALGCPIRPVYRGQLQCRGLGMAVAVYDDAGQPVSGEKGELVCTRPFPAMPLGFWNDPDGRRYRAAYFERFPGVWAHGDYAELTAEDGVIIHGRADTVLNPGGVRIGTAEIYRQVEKVEEVLESLCIGQQWQDDVRVVLFVRLRDGLVLDEALCRRIRETIRTHATPRHVPAKILQVTDLPRTRSGKLVELAVRDVIEGREVTNREALANPEALALFEDLPELRQP</sequence>
<evidence type="ECO:0000256" key="2">
    <source>
        <dbReference type="ARBA" id="ARBA00022598"/>
    </source>
</evidence>
<organism evidence="8 9">
    <name type="scientific">Bisbaumannia pacifica</name>
    <dbReference type="NCBI Taxonomy" id="77098"/>
    <lineage>
        <taxon>Bacteria</taxon>
        <taxon>Pseudomonadati</taxon>
        <taxon>Pseudomonadota</taxon>
        <taxon>Gammaproteobacteria</taxon>
        <taxon>Oceanospirillales</taxon>
        <taxon>Halomonadaceae</taxon>
        <taxon>Bisbaumannia</taxon>
    </lineage>
</organism>
<reference evidence="8 9" key="1">
    <citation type="submission" date="2019-07" db="EMBL/GenBank/DDBJ databases">
        <title>Whole genome shotgun sequence of Halomonas pacifica NBRC 102220.</title>
        <authorList>
            <person name="Hosoyama A."/>
            <person name="Uohara A."/>
            <person name="Ohji S."/>
            <person name="Ichikawa N."/>
        </authorList>
    </citation>
    <scope>NUCLEOTIDE SEQUENCE [LARGE SCALE GENOMIC DNA]</scope>
    <source>
        <strain evidence="8 9">NBRC 102220</strain>
    </source>
</reference>
<evidence type="ECO:0000313" key="9">
    <source>
        <dbReference type="Proteomes" id="UP000321275"/>
    </source>
</evidence>
<dbReference type="InterPro" id="IPR042099">
    <property type="entry name" value="ANL_N_sf"/>
</dbReference>
<comment type="caution">
    <text evidence="8">The sequence shown here is derived from an EMBL/GenBank/DDBJ whole genome shotgun (WGS) entry which is preliminary data.</text>
</comment>
<dbReference type="NCBIfam" id="NF002937">
    <property type="entry name" value="PRK03584.1"/>
    <property type="match status" value="1"/>
</dbReference>
<dbReference type="InterPro" id="IPR020845">
    <property type="entry name" value="AMP-binding_CS"/>
</dbReference>
<dbReference type="InterPro" id="IPR005914">
    <property type="entry name" value="Acac_CoA_synth"/>
</dbReference>
<evidence type="ECO:0000256" key="3">
    <source>
        <dbReference type="ARBA" id="ARBA00022741"/>
    </source>
</evidence>
<dbReference type="InterPro" id="IPR032387">
    <property type="entry name" value="ACAS_N"/>
</dbReference>
<dbReference type="GO" id="GO:0005524">
    <property type="term" value="F:ATP binding"/>
    <property type="evidence" value="ECO:0007669"/>
    <property type="project" value="UniProtKB-KW"/>
</dbReference>
<keyword evidence="2" id="KW-0436">Ligase</keyword>
<dbReference type="Gene3D" id="3.40.50.12780">
    <property type="entry name" value="N-terminal domain of ligase-like"/>
    <property type="match status" value="1"/>
</dbReference>
<protein>
    <submittedName>
        <fullName evidence="8">Acetoacetyl-CoA synthetase</fullName>
    </submittedName>
</protein>
<evidence type="ECO:0000313" key="8">
    <source>
        <dbReference type="EMBL" id="GEK45986.1"/>
    </source>
</evidence>
<dbReference type="CDD" id="cd05943">
    <property type="entry name" value="AACS"/>
    <property type="match status" value="1"/>
</dbReference>
<dbReference type="GO" id="GO:0006629">
    <property type="term" value="P:lipid metabolic process"/>
    <property type="evidence" value="ECO:0007669"/>
    <property type="project" value="InterPro"/>
</dbReference>
<name>A0A510X3K7_9GAMM</name>
<dbReference type="InterPro" id="IPR000873">
    <property type="entry name" value="AMP-dep_synth/lig_dom"/>
</dbReference>
<dbReference type="SUPFAM" id="SSF56801">
    <property type="entry name" value="Acetyl-CoA synthetase-like"/>
    <property type="match status" value="1"/>
</dbReference>
<feature type="domain" description="AMP-binding enzyme C-terminal" evidence="6">
    <location>
        <begin position="542"/>
        <end position="611"/>
    </location>
</feature>
<dbReference type="InterPro" id="IPR045851">
    <property type="entry name" value="AMP-bd_C_sf"/>
</dbReference>
<keyword evidence="4" id="KW-0067">ATP-binding</keyword>
<feature type="domain" description="Acetyl-coenzyme A synthetase N-terminal" evidence="7">
    <location>
        <begin position="36"/>
        <end position="90"/>
    </location>
</feature>
<evidence type="ECO:0000259" key="7">
    <source>
        <dbReference type="Pfam" id="PF16177"/>
    </source>
</evidence>
<dbReference type="InterPro" id="IPR025110">
    <property type="entry name" value="AMP-bd_C"/>
</dbReference>
<evidence type="ECO:0000256" key="4">
    <source>
        <dbReference type="ARBA" id="ARBA00022840"/>
    </source>
</evidence>
<evidence type="ECO:0000259" key="6">
    <source>
        <dbReference type="Pfam" id="PF13193"/>
    </source>
</evidence>
<keyword evidence="9" id="KW-1185">Reference proteome</keyword>
<dbReference type="Pfam" id="PF16177">
    <property type="entry name" value="ACAS_N"/>
    <property type="match status" value="1"/>
</dbReference>
<evidence type="ECO:0000256" key="1">
    <source>
        <dbReference type="ARBA" id="ARBA00006432"/>
    </source>
</evidence>
<dbReference type="PANTHER" id="PTHR42921">
    <property type="entry name" value="ACETOACETYL-COA SYNTHETASE"/>
    <property type="match status" value="1"/>
</dbReference>
<dbReference type="OrthoDB" id="9803968at2"/>
<proteinExistence type="inferred from homology"/>
<dbReference type="PROSITE" id="PS00455">
    <property type="entry name" value="AMP_BINDING"/>
    <property type="match status" value="1"/>
</dbReference>
<dbReference type="RefSeq" id="WP_146801111.1">
    <property type="nucleotide sequence ID" value="NZ_BJUK01000002.1"/>
</dbReference>
<dbReference type="AlphaFoldDB" id="A0A510X3K7"/>
<keyword evidence="3" id="KW-0547">Nucleotide-binding</keyword>
<dbReference type="NCBIfam" id="TIGR01217">
    <property type="entry name" value="ac_ac_CoA_syn"/>
    <property type="match status" value="1"/>
</dbReference>
<feature type="domain" description="AMP-dependent synthetase/ligase" evidence="5">
    <location>
        <begin position="93"/>
        <end position="470"/>
    </location>
</feature>
<dbReference type="PANTHER" id="PTHR42921:SF1">
    <property type="entry name" value="ACETOACETYL-COA SYNTHETASE"/>
    <property type="match status" value="1"/>
</dbReference>
<dbReference type="Pfam" id="PF13193">
    <property type="entry name" value="AMP-binding_C"/>
    <property type="match status" value="1"/>
</dbReference>
<gene>
    <name evidence="8" type="ORF">HPA02_02690</name>
</gene>
<dbReference type="Gene3D" id="3.30.300.30">
    <property type="match status" value="1"/>
</dbReference>
<dbReference type="Proteomes" id="UP000321275">
    <property type="component" value="Unassembled WGS sequence"/>
</dbReference>
<comment type="similarity">
    <text evidence="1">Belongs to the ATP-dependent AMP-binding enzyme family.</text>
</comment>
<accession>A0A510X3K7</accession>
<evidence type="ECO:0000259" key="5">
    <source>
        <dbReference type="Pfam" id="PF00501"/>
    </source>
</evidence>
<dbReference type="EMBL" id="BJUK01000002">
    <property type="protein sequence ID" value="GEK45986.1"/>
    <property type="molecule type" value="Genomic_DNA"/>
</dbReference>